<sequence length="174" mass="18777">MPLTATRTEDDPFYDELTICTSDPDGRVEVSGGKVPTVIITRSPDAAVNRFVPIGSREAGELTMTVDGSIAELRPGKGKWTRRSYRVDVSVAGTKYRFKPNSIATSQLIRAGKKIFEPSMDDEHGDFLVQWLVSRADTEPADAAIGYALAVAFRTGAANLVSALINGAEMTLPD</sequence>
<organism evidence="1 2">
    <name type="scientific">Prauserella halophila</name>
    <dbReference type="NCBI Taxonomy" id="185641"/>
    <lineage>
        <taxon>Bacteria</taxon>
        <taxon>Bacillati</taxon>
        <taxon>Actinomycetota</taxon>
        <taxon>Actinomycetes</taxon>
        <taxon>Pseudonocardiales</taxon>
        <taxon>Pseudonocardiaceae</taxon>
        <taxon>Prauserella</taxon>
    </lineage>
</organism>
<evidence type="ECO:0000313" key="2">
    <source>
        <dbReference type="Proteomes" id="UP001500653"/>
    </source>
</evidence>
<reference evidence="2" key="1">
    <citation type="journal article" date="2019" name="Int. J. Syst. Evol. Microbiol.">
        <title>The Global Catalogue of Microorganisms (GCM) 10K type strain sequencing project: providing services to taxonomists for standard genome sequencing and annotation.</title>
        <authorList>
            <consortium name="The Broad Institute Genomics Platform"/>
            <consortium name="The Broad Institute Genome Sequencing Center for Infectious Disease"/>
            <person name="Wu L."/>
            <person name="Ma J."/>
        </authorList>
    </citation>
    <scope>NUCLEOTIDE SEQUENCE [LARGE SCALE GENOMIC DNA]</scope>
    <source>
        <strain evidence="2">JCM 13023</strain>
    </source>
</reference>
<gene>
    <name evidence="1" type="ORF">GCM10009676_13090</name>
</gene>
<comment type="caution">
    <text evidence="1">The sequence shown here is derived from an EMBL/GenBank/DDBJ whole genome shotgun (WGS) entry which is preliminary data.</text>
</comment>
<evidence type="ECO:0000313" key="1">
    <source>
        <dbReference type="EMBL" id="GAA1231483.1"/>
    </source>
</evidence>
<protein>
    <submittedName>
        <fullName evidence="1">Uncharacterized protein</fullName>
    </submittedName>
</protein>
<dbReference type="Proteomes" id="UP001500653">
    <property type="component" value="Unassembled WGS sequence"/>
</dbReference>
<name>A0ABP4GPF6_9PSEU</name>
<accession>A0ABP4GPF6</accession>
<keyword evidence="2" id="KW-1185">Reference proteome</keyword>
<proteinExistence type="predicted"/>
<dbReference type="EMBL" id="BAAALN010000005">
    <property type="protein sequence ID" value="GAA1231483.1"/>
    <property type="molecule type" value="Genomic_DNA"/>
</dbReference>
<dbReference type="RefSeq" id="WP_253863892.1">
    <property type="nucleotide sequence ID" value="NZ_JAMTCQ010000009.1"/>
</dbReference>